<dbReference type="Proteomes" id="UP001245561">
    <property type="component" value="Unassembled WGS sequence"/>
</dbReference>
<dbReference type="PANTHER" id="PTHR43404">
    <property type="entry name" value="LIPOPOLYSACCHARIDE CHOLINEPHOSPHOTRANSFERASE LICD"/>
    <property type="match status" value="1"/>
</dbReference>
<evidence type="ECO:0000313" key="2">
    <source>
        <dbReference type="EMBL" id="MDT2638335.1"/>
    </source>
</evidence>
<dbReference type="GeneID" id="86909372"/>
<dbReference type="AlphaFoldDB" id="A0AAW8TQL1"/>
<protein>
    <submittedName>
        <fullName evidence="2">LicD family protein</fullName>
    </submittedName>
</protein>
<dbReference type="PANTHER" id="PTHR43404:SF2">
    <property type="entry name" value="LIPOPOLYSACCHARIDE CHOLINEPHOSPHOTRANSFERASE LICD"/>
    <property type="match status" value="1"/>
</dbReference>
<dbReference type="GO" id="GO:0009100">
    <property type="term" value="P:glycoprotein metabolic process"/>
    <property type="evidence" value="ECO:0007669"/>
    <property type="project" value="UniProtKB-ARBA"/>
</dbReference>
<dbReference type="EMBL" id="JARPYT010000025">
    <property type="protein sequence ID" value="MDT2638335.1"/>
    <property type="molecule type" value="Genomic_DNA"/>
</dbReference>
<dbReference type="RefSeq" id="WP_311805143.1">
    <property type="nucleotide sequence ID" value="NZ_JARPYT010000025.1"/>
</dbReference>
<dbReference type="Pfam" id="PF04991">
    <property type="entry name" value="LicD"/>
    <property type="match status" value="1"/>
</dbReference>
<dbReference type="InterPro" id="IPR052942">
    <property type="entry name" value="LPS_cholinephosphotransferase"/>
</dbReference>
<reference evidence="2" key="1">
    <citation type="submission" date="2023-03" db="EMBL/GenBank/DDBJ databases">
        <authorList>
            <person name="Shen W."/>
            <person name="Cai J."/>
        </authorList>
    </citation>
    <scope>NUCLEOTIDE SEQUENCE</scope>
    <source>
        <strain evidence="2">P55-2</strain>
    </source>
</reference>
<accession>A0AAW8TQL1</accession>
<evidence type="ECO:0000313" key="3">
    <source>
        <dbReference type="Proteomes" id="UP001245561"/>
    </source>
</evidence>
<proteinExistence type="predicted"/>
<sequence length="278" mass="33419">MENQRMNLDEIKQTALNMLIYVDDICQKNNLRYSIYYGTLLGAVRHGGFIPWDDDIDIVLPRPDYEKLLQILEKDLNYRLASSMNRSPYRYTFSKLFDPKTKLISKQIFDYEGKDAGVFIDIFPLDGVPNEKKTQKNFAIEMDSYKVGFMNTLGLMYARSYSYFRSFIKIILKFPFYLNLIRQGDYLYWRELYEKNSLRYPFDQSKFCGHLEYIKYDKAIYPTDWFSKDNFERINFEGHKISAIKNTDLFLTKYYGDYMTLPPKEEQVSNHLYDFYWK</sequence>
<organism evidence="2 3">
    <name type="scientific">Enterococcus dongliensis</name>
    <dbReference type="NCBI Taxonomy" id="2559925"/>
    <lineage>
        <taxon>Bacteria</taxon>
        <taxon>Bacillati</taxon>
        <taxon>Bacillota</taxon>
        <taxon>Bacilli</taxon>
        <taxon>Lactobacillales</taxon>
        <taxon>Enterococcaceae</taxon>
        <taxon>Enterococcus</taxon>
    </lineage>
</organism>
<gene>
    <name evidence="2" type="ORF">P7D36_12665</name>
</gene>
<evidence type="ECO:0000259" key="1">
    <source>
        <dbReference type="Pfam" id="PF04991"/>
    </source>
</evidence>
<dbReference type="InterPro" id="IPR007074">
    <property type="entry name" value="LicD/FKTN/FKRP_NTP_transf"/>
</dbReference>
<feature type="domain" description="LicD/FKTN/FKRP nucleotidyltransferase" evidence="1">
    <location>
        <begin position="26"/>
        <end position="256"/>
    </location>
</feature>
<name>A0AAW8TQL1_9ENTE</name>
<comment type="caution">
    <text evidence="2">The sequence shown here is derived from an EMBL/GenBank/DDBJ whole genome shotgun (WGS) entry which is preliminary data.</text>
</comment>